<evidence type="ECO:0000313" key="2">
    <source>
        <dbReference type="EMBL" id="KAA1421718.1"/>
    </source>
</evidence>
<feature type="domain" description="AB hydrolase-1" evidence="1">
    <location>
        <begin position="13"/>
        <end position="251"/>
    </location>
</feature>
<name>A0A5B1LNM9_9ACTN</name>
<comment type="caution">
    <text evidence="2">The sequence shown here is derived from an EMBL/GenBank/DDBJ whole genome shotgun (WGS) entry which is preliminary data.</text>
</comment>
<reference evidence="2 3" key="1">
    <citation type="submission" date="2019-09" db="EMBL/GenBank/DDBJ databases">
        <title>Nocardioides panacisoli sp. nov., isolated from the soil of a ginseng field.</title>
        <authorList>
            <person name="Cho C."/>
        </authorList>
    </citation>
    <scope>NUCLEOTIDE SEQUENCE [LARGE SCALE GENOMIC DNA]</scope>
    <source>
        <strain evidence="2 3">BN130099</strain>
    </source>
</reference>
<dbReference type="SUPFAM" id="SSF53474">
    <property type="entry name" value="alpha/beta-Hydrolases"/>
    <property type="match status" value="1"/>
</dbReference>
<dbReference type="GO" id="GO:0016787">
    <property type="term" value="F:hydrolase activity"/>
    <property type="evidence" value="ECO:0007669"/>
    <property type="project" value="UniProtKB-KW"/>
</dbReference>
<keyword evidence="2" id="KW-0378">Hydrolase</keyword>
<protein>
    <submittedName>
        <fullName evidence="2">Alpha/beta hydrolase</fullName>
    </submittedName>
</protein>
<dbReference type="InterPro" id="IPR029058">
    <property type="entry name" value="AB_hydrolase_fold"/>
</dbReference>
<dbReference type="AlphaFoldDB" id="A0A5B1LNM9"/>
<dbReference type="Gene3D" id="3.40.50.1820">
    <property type="entry name" value="alpha/beta hydrolase"/>
    <property type="match status" value="1"/>
</dbReference>
<keyword evidence="3" id="KW-1185">Reference proteome</keyword>
<gene>
    <name evidence="2" type="ORF">F0U44_05445</name>
</gene>
<evidence type="ECO:0000313" key="3">
    <source>
        <dbReference type="Proteomes" id="UP000325003"/>
    </source>
</evidence>
<dbReference type="PRINTS" id="PR00111">
    <property type="entry name" value="ABHYDROLASE"/>
</dbReference>
<organism evidence="2 3">
    <name type="scientific">Nocardioides humilatus</name>
    <dbReference type="NCBI Taxonomy" id="2607660"/>
    <lineage>
        <taxon>Bacteria</taxon>
        <taxon>Bacillati</taxon>
        <taxon>Actinomycetota</taxon>
        <taxon>Actinomycetes</taxon>
        <taxon>Propionibacteriales</taxon>
        <taxon>Nocardioidaceae</taxon>
        <taxon>Nocardioides</taxon>
    </lineage>
</organism>
<proteinExistence type="predicted"/>
<dbReference type="RefSeq" id="WP_149727179.1">
    <property type="nucleotide sequence ID" value="NZ_VUJV01000001.1"/>
</dbReference>
<dbReference type="Pfam" id="PF12697">
    <property type="entry name" value="Abhydrolase_6"/>
    <property type="match status" value="1"/>
</dbReference>
<evidence type="ECO:0000259" key="1">
    <source>
        <dbReference type="Pfam" id="PF12697"/>
    </source>
</evidence>
<reference evidence="2 3" key="2">
    <citation type="submission" date="2019-09" db="EMBL/GenBank/DDBJ databases">
        <authorList>
            <person name="Jin C."/>
        </authorList>
    </citation>
    <scope>NUCLEOTIDE SEQUENCE [LARGE SCALE GENOMIC DNA]</scope>
    <source>
        <strain evidence="2 3">BN130099</strain>
    </source>
</reference>
<accession>A0A5B1LNM9</accession>
<dbReference type="InterPro" id="IPR000073">
    <property type="entry name" value="AB_hydrolase_1"/>
</dbReference>
<dbReference type="InterPro" id="IPR050471">
    <property type="entry name" value="AB_hydrolase"/>
</dbReference>
<sequence length="271" mass="29459">MLAYERFGSGEPLVLVHGISHRRQAWYPVAEQLAEHREVILFDLPGHGDSPDLVPDGRPVKELLQDQLLELFFELGLERPHIAGNSLGGRIALEAAADGLVSSATGLSPAGFWKGERDFAYIRAHFAVLLTGARIAQPLAPTMARSSLARKLMLASLMTHGERLDRDRVVGDLNKMVRARTALKTIIGGAFPFDGEIADDIPVTIAWGTKDRLLLPYQAERARKQLPQAEHVWLEGSGHVPMSDDVAGVVDVLLRGSAQGLRSSVAETVVA</sequence>
<dbReference type="PANTHER" id="PTHR43433">
    <property type="entry name" value="HYDROLASE, ALPHA/BETA FOLD FAMILY PROTEIN"/>
    <property type="match status" value="1"/>
</dbReference>
<dbReference type="PANTHER" id="PTHR43433:SF10">
    <property type="entry name" value="AB HYDROLASE-1 DOMAIN-CONTAINING PROTEIN"/>
    <property type="match status" value="1"/>
</dbReference>
<dbReference type="Proteomes" id="UP000325003">
    <property type="component" value="Unassembled WGS sequence"/>
</dbReference>
<dbReference type="EMBL" id="VUJV01000001">
    <property type="protein sequence ID" value="KAA1421718.1"/>
    <property type="molecule type" value="Genomic_DNA"/>
</dbReference>